<dbReference type="Proteomes" id="UP000199758">
    <property type="component" value="Unassembled WGS sequence"/>
</dbReference>
<feature type="region of interest" description="Disordered" evidence="1">
    <location>
        <begin position="22"/>
        <end position="66"/>
    </location>
</feature>
<evidence type="ECO:0000256" key="2">
    <source>
        <dbReference type="SAM" id="SignalP"/>
    </source>
</evidence>
<feature type="compositionally biased region" description="Low complexity" evidence="1">
    <location>
        <begin position="37"/>
        <end position="66"/>
    </location>
</feature>
<proteinExistence type="predicted"/>
<feature type="signal peptide" evidence="2">
    <location>
        <begin position="1"/>
        <end position="20"/>
    </location>
</feature>
<dbReference type="AlphaFoldDB" id="A0A1M5S2E7"/>
<dbReference type="OrthoDB" id="5397661at2"/>
<keyword evidence="2" id="KW-0732">Signal</keyword>
<keyword evidence="4" id="KW-1185">Reference proteome</keyword>
<dbReference type="EMBL" id="FQWZ01000009">
    <property type="protein sequence ID" value="SHH32601.1"/>
    <property type="molecule type" value="Genomic_DNA"/>
</dbReference>
<feature type="chain" id="PRO_5013291081" evidence="2">
    <location>
        <begin position="21"/>
        <end position="134"/>
    </location>
</feature>
<organism evidence="3 4">
    <name type="scientific">Hydrocarboniphaga daqingensis</name>
    <dbReference type="NCBI Taxonomy" id="490188"/>
    <lineage>
        <taxon>Bacteria</taxon>
        <taxon>Pseudomonadati</taxon>
        <taxon>Pseudomonadota</taxon>
        <taxon>Gammaproteobacteria</taxon>
        <taxon>Nevskiales</taxon>
        <taxon>Nevskiaceae</taxon>
        <taxon>Hydrocarboniphaga</taxon>
    </lineage>
</organism>
<evidence type="ECO:0000313" key="3">
    <source>
        <dbReference type="EMBL" id="SHH32601.1"/>
    </source>
</evidence>
<evidence type="ECO:0000313" key="4">
    <source>
        <dbReference type="Proteomes" id="UP000199758"/>
    </source>
</evidence>
<gene>
    <name evidence="3" type="ORF">SAMN04488068_3293</name>
</gene>
<protein>
    <submittedName>
        <fullName evidence="3">Uncharacterized protein</fullName>
    </submittedName>
</protein>
<evidence type="ECO:0000256" key="1">
    <source>
        <dbReference type="SAM" id="MobiDB-lite"/>
    </source>
</evidence>
<sequence length="134" mass="14007">MNRYCGIVLLLAAALPSWVAAQSAPKPPTDELPAVNTSGGITSTTAPAAPPRATSGGANSGGTTIIGERESPIGLYITPWRNASAEVDIDRPARLLSVQLEGLDRKVFSRQVEYYEALTAAQKAKTPPAPPARP</sequence>
<name>A0A1M5S2E7_9GAMM</name>
<dbReference type="RefSeq" id="WP_072899425.1">
    <property type="nucleotide sequence ID" value="NZ_FQWZ01000009.1"/>
</dbReference>
<reference evidence="3 4" key="1">
    <citation type="submission" date="2016-11" db="EMBL/GenBank/DDBJ databases">
        <authorList>
            <person name="Jaros S."/>
            <person name="Januszkiewicz K."/>
            <person name="Wedrychowicz H."/>
        </authorList>
    </citation>
    <scope>NUCLEOTIDE SEQUENCE [LARGE SCALE GENOMIC DNA]</scope>
    <source>
        <strain evidence="3 4">CGMCC 1.7049</strain>
    </source>
</reference>
<accession>A0A1M5S2E7</accession>
<dbReference type="STRING" id="490188.SAMN04488068_3293"/>